<feature type="compositionally biased region" description="Pro residues" evidence="1">
    <location>
        <begin position="115"/>
        <end position="126"/>
    </location>
</feature>
<dbReference type="AlphaFoldDB" id="A0A0G2EIN9"/>
<dbReference type="InterPro" id="IPR036020">
    <property type="entry name" value="WW_dom_sf"/>
</dbReference>
<feature type="domain" description="WW" evidence="2">
    <location>
        <begin position="133"/>
        <end position="167"/>
    </location>
</feature>
<feature type="region of interest" description="Disordered" evidence="1">
    <location>
        <begin position="189"/>
        <end position="230"/>
    </location>
</feature>
<feature type="compositionally biased region" description="Basic and acidic residues" evidence="1">
    <location>
        <begin position="93"/>
        <end position="104"/>
    </location>
</feature>
<comment type="caution">
    <text evidence="3">The sequence shown here is derived from an EMBL/GenBank/DDBJ whole genome shotgun (WGS) entry which is preliminary data.</text>
</comment>
<dbReference type="InterPro" id="IPR001202">
    <property type="entry name" value="WW_dom"/>
</dbReference>
<dbReference type="Gene3D" id="2.20.70.10">
    <property type="match status" value="1"/>
</dbReference>
<dbReference type="CDD" id="cd00201">
    <property type="entry name" value="WW"/>
    <property type="match status" value="1"/>
</dbReference>
<feature type="region of interest" description="Disordered" evidence="1">
    <location>
        <begin position="257"/>
        <end position="291"/>
    </location>
</feature>
<evidence type="ECO:0000259" key="2">
    <source>
        <dbReference type="PROSITE" id="PS50020"/>
    </source>
</evidence>
<sequence length="346" mass="36856">MSDDTARNDAPTSLPEHADSPPTPSDRASDQASDDRSARETAEVSASGNNTPGESTTADDKPAEPGTPPDVKSPTDDDGSAESTTAAKKRKRSLDPESSEHPESTDPSAATSDAPPLPTDEVPPPLPDEEPPAQQDDGWEALWDQSVGAYYFYNRHTGLTQWENPRVPEASSSAAPAAPAVPAMPAMPAVPAAPGTTGYGSSSLGSPPRKRGGGYNPAIHGDFDPNADYAQDYLEEEAEATVDPEAAAALHAAALGGDPYAQTGNFNRFTGRFQAGDVGPEQHNDENKSRRQLNAYFDVDAAANSHDGRSLRAERQNKRLSKKELQAFKAKAAKKKEEKRRAWLRD</sequence>
<feature type="compositionally biased region" description="Basic and acidic residues" evidence="1">
    <location>
        <begin position="280"/>
        <end position="289"/>
    </location>
</feature>
<feature type="compositionally biased region" description="Low complexity" evidence="1">
    <location>
        <begin position="189"/>
        <end position="207"/>
    </location>
</feature>
<dbReference type="EMBL" id="LAQI01000078">
    <property type="protein sequence ID" value="KKY22244.1"/>
    <property type="molecule type" value="Genomic_DNA"/>
</dbReference>
<dbReference type="Pfam" id="PF00397">
    <property type="entry name" value="WW"/>
    <property type="match status" value="1"/>
</dbReference>
<feature type="region of interest" description="Disordered" evidence="1">
    <location>
        <begin position="1"/>
        <end position="142"/>
    </location>
</feature>
<dbReference type="Proteomes" id="UP000034182">
    <property type="component" value="Unassembled WGS sequence"/>
</dbReference>
<evidence type="ECO:0000313" key="3">
    <source>
        <dbReference type="EMBL" id="KKY22244.1"/>
    </source>
</evidence>
<evidence type="ECO:0000256" key="1">
    <source>
        <dbReference type="SAM" id="MobiDB-lite"/>
    </source>
</evidence>
<dbReference type="SUPFAM" id="SSF51045">
    <property type="entry name" value="WW domain"/>
    <property type="match status" value="1"/>
</dbReference>
<dbReference type="PROSITE" id="PS01159">
    <property type="entry name" value="WW_DOMAIN_1"/>
    <property type="match status" value="1"/>
</dbReference>
<organism evidence="3 4">
    <name type="scientific">Diplodia seriata</name>
    <dbReference type="NCBI Taxonomy" id="420778"/>
    <lineage>
        <taxon>Eukaryota</taxon>
        <taxon>Fungi</taxon>
        <taxon>Dikarya</taxon>
        <taxon>Ascomycota</taxon>
        <taxon>Pezizomycotina</taxon>
        <taxon>Dothideomycetes</taxon>
        <taxon>Dothideomycetes incertae sedis</taxon>
        <taxon>Botryosphaeriales</taxon>
        <taxon>Botryosphaeriaceae</taxon>
        <taxon>Diplodia</taxon>
    </lineage>
</organism>
<gene>
    <name evidence="3" type="ORF">UCDDS831_g03803</name>
</gene>
<evidence type="ECO:0000313" key="4">
    <source>
        <dbReference type="Proteomes" id="UP000034182"/>
    </source>
</evidence>
<dbReference type="SMART" id="SM00456">
    <property type="entry name" value="WW"/>
    <property type="match status" value="1"/>
</dbReference>
<feature type="compositionally biased region" description="Basic and acidic residues" evidence="1">
    <location>
        <begin position="306"/>
        <end position="326"/>
    </location>
</feature>
<dbReference type="PROSITE" id="PS50020">
    <property type="entry name" value="WW_DOMAIN_2"/>
    <property type="match status" value="1"/>
</dbReference>
<proteinExistence type="predicted"/>
<protein>
    <submittedName>
        <fullName evidence="3">Putative ww domain protein</fullName>
    </submittedName>
</protein>
<feature type="region of interest" description="Disordered" evidence="1">
    <location>
        <begin position="304"/>
        <end position="346"/>
    </location>
</feature>
<feature type="compositionally biased region" description="Basic and acidic residues" evidence="1">
    <location>
        <begin position="27"/>
        <end position="42"/>
    </location>
</feature>
<feature type="compositionally biased region" description="Basic and acidic residues" evidence="1">
    <location>
        <begin position="335"/>
        <end position="346"/>
    </location>
</feature>
<reference evidence="3 4" key="2">
    <citation type="submission" date="2015-05" db="EMBL/GenBank/DDBJ databases">
        <title>Distinctive expansion of gene families associated with plant cell wall degradation and secondary metabolism in the genomes of grapevine trunk pathogens.</title>
        <authorList>
            <person name="Lawrence D.P."/>
            <person name="Travadon R."/>
            <person name="Rolshausen P.E."/>
            <person name="Baumgartner K."/>
        </authorList>
    </citation>
    <scope>NUCLEOTIDE SEQUENCE [LARGE SCALE GENOMIC DNA]</scope>
    <source>
        <strain evidence="3">DS831</strain>
    </source>
</reference>
<name>A0A0G2EIN9_9PEZI</name>
<accession>A0A0G2EIN9</accession>
<feature type="compositionally biased region" description="Polar residues" evidence="1">
    <location>
        <begin position="44"/>
        <end position="56"/>
    </location>
</feature>
<reference evidence="3 4" key="1">
    <citation type="submission" date="2015-03" db="EMBL/GenBank/DDBJ databases">
        <authorList>
            <person name="Morales-Cruz A."/>
            <person name="Amrine K.C."/>
            <person name="Cantu D."/>
        </authorList>
    </citation>
    <scope>NUCLEOTIDE SEQUENCE [LARGE SCALE GENOMIC DNA]</scope>
    <source>
        <strain evidence="3">DS831</strain>
    </source>
</reference>